<proteinExistence type="predicted"/>
<accession>A0ABU9EHV3</accession>
<comment type="caution">
    <text evidence="12">The sequence shown here is derived from an EMBL/GenBank/DDBJ whole genome shotgun (WGS) entry which is preliminary data.</text>
</comment>
<dbReference type="InterPro" id="IPR050953">
    <property type="entry name" value="N4_N6_ade-DNA_methylase"/>
</dbReference>
<dbReference type="InterPro" id="IPR046820">
    <property type="entry name" value="MmeI_TRD"/>
</dbReference>
<feature type="region of interest" description="Disordered" evidence="5">
    <location>
        <begin position="255"/>
        <end position="363"/>
    </location>
</feature>
<dbReference type="InterPro" id="IPR029063">
    <property type="entry name" value="SAM-dependent_MTases_sf"/>
</dbReference>
<dbReference type="GO" id="GO:0032259">
    <property type="term" value="P:methylation"/>
    <property type="evidence" value="ECO:0007669"/>
    <property type="project" value="UniProtKB-KW"/>
</dbReference>
<evidence type="ECO:0000313" key="13">
    <source>
        <dbReference type="Proteomes" id="UP001387447"/>
    </source>
</evidence>
<keyword evidence="3" id="KW-0808">Transferase</keyword>
<dbReference type="InterPro" id="IPR046818">
    <property type="entry name" value="MmeI_C"/>
</dbReference>
<dbReference type="InterPro" id="IPR007569">
    <property type="entry name" value="DUF559"/>
</dbReference>
<dbReference type="Pfam" id="PF20473">
    <property type="entry name" value="MmeI_Mtase"/>
    <property type="match status" value="1"/>
</dbReference>
<sequence length="1365" mass="149752">MNAVEIEEAVSQLAEAPFDPEAFPYSFLEAFGNKATTIKRLKSDRHSTNQSDLPGGVLQRHNIHLKVCPEGEVTATLTALRESPATTRYKVKFILATDGKSFEAESLVDGETVACDYPDFSDHFGFFLPLAGITTVWQIRENAFDIKATGRLNRLYVELLKLNPDWDKAEGREKFNHFMARLIFCFFAEDTNIFHSEKLFTNAIAQMSAADAANTDEVLSELFRAMATPHNQREAAGIRNWANVFPYVNGGLFGPHPLTPSPKPGEGGQETLTPLSSSGRGAGGEGALNFPHPLTPSPKPGEGGQETLTPLSSSGRGAGGEGALNFPHPLTPSVKPGEGGQETLTPLSSSGRGAGGEGKYWEVPPALKKKMTEVARQFRKEPTPSEHILWQGLRGRKLEGRKFRRQQPIGVFIVDFFCGAERLIVEVDGGIHKSQQEADQQRQELLESLGLRVIRLSSELVETNLDEALAVIRQAFGPHPLTPSPKPGEGGQETLTPLSSSGRGAGGEGALNFPHPLTPSVKPGEGGQETLTPLSSSGRGAGGEGALNFPHPLTPSPKPGEGGQETLTPLSSSGRGAGGEGALNFPHPLTPSPKPGEGGQETLTPLSSSGRGAGGEGALNFPHPLTPSVKPGEGGQETLTPLSSSGRGAGGEDEMNFPHPLTPSVKPGEGGQETLTPLSSSGRGAGGEGVPRFNKIARSYLLHVGNLDWKKINPDIFGSMIQAVADEEERGALGMHYTSVPNILKVLNPLFLDDLRSQLEAAGENRRKLLNLRQRLAKIRVFDPACGSGNFLVIAYKEMRKIEAEINRRRGEPERPSQIPLTNFRGIEIRHFAAEIARLALIIAEYQCDVLHRGQMLALADFLPLKNDNWITCGNALRLDWLSLCPPTGTGVKVQRQDLDLWGETQDEAEIDFQNEGGETYICGNPPYKGSNWRTKEQTEDIGLLFASKIKIWKPLDYVCGWFIKASEYSKVTPTASAFVATNSICQGVQASILWPLIYESGQEISFAHTSFKWANLASHNAGVSVVIVGFCNPPIKNRKLYEIDKDSVVSLRTVENINAYLLNAQSVFVESTKVPVGLDSVITDGSGALDGGHLILNRNQRDEIIKANSGRFAKYILPYLGSGEFIKGNLRWCLWIEDENLSEALENAEIYKRVDQVRKYRENSGTRAQTAISRPHKFAWINKRNSHQIIVPTVFSERRDYITAGYLDESYVINNAASIIQEPSLYILAIISSTLHLSWVRAVSGKLEDRIRYTSSTCYNTFPVPTLTEQNKADLNRCAEDILLAREHYFPAKIADMYDPKRMDIEFPLVREAHDRNDEIIERIYIGRRFKNDTERLEKLFDLYTKMTSQPTPAQKSAKRKTKS</sequence>
<evidence type="ECO:0000313" key="12">
    <source>
        <dbReference type="EMBL" id="MEK9510280.1"/>
    </source>
</evidence>
<feature type="region of interest" description="Disordered" evidence="5">
    <location>
        <begin position="479"/>
        <end position="689"/>
    </location>
</feature>
<dbReference type="PANTHER" id="PTHR33841">
    <property type="entry name" value="DNA METHYLTRANSFERASE YEEA-RELATED"/>
    <property type="match status" value="1"/>
</dbReference>
<dbReference type="Pfam" id="PF20466">
    <property type="entry name" value="MmeI_TRD"/>
    <property type="match status" value="1"/>
</dbReference>
<comment type="catalytic activity">
    <reaction evidence="4">
        <text>a 2'-deoxyadenosine in DNA + S-adenosyl-L-methionine = an N(6)-methyl-2'-deoxyadenosine in DNA + S-adenosyl-L-homocysteine + H(+)</text>
        <dbReference type="Rhea" id="RHEA:15197"/>
        <dbReference type="Rhea" id="RHEA-COMP:12418"/>
        <dbReference type="Rhea" id="RHEA-COMP:12419"/>
        <dbReference type="ChEBI" id="CHEBI:15378"/>
        <dbReference type="ChEBI" id="CHEBI:57856"/>
        <dbReference type="ChEBI" id="CHEBI:59789"/>
        <dbReference type="ChEBI" id="CHEBI:90615"/>
        <dbReference type="ChEBI" id="CHEBI:90616"/>
        <dbReference type="EC" id="2.1.1.72"/>
    </reaction>
</comment>
<feature type="domain" description="MmeI-like N-terminal" evidence="7">
    <location>
        <begin position="1"/>
        <end position="161"/>
    </location>
</feature>
<organism evidence="12 13">
    <name type="scientific">Limnospira fusiformis PMC 851.14</name>
    <dbReference type="NCBI Taxonomy" id="2219512"/>
    <lineage>
        <taxon>Bacteria</taxon>
        <taxon>Bacillati</taxon>
        <taxon>Cyanobacteriota</taxon>
        <taxon>Cyanophyceae</taxon>
        <taxon>Oscillatoriophycideae</taxon>
        <taxon>Oscillatoriales</taxon>
        <taxon>Sirenicapillariaceae</taxon>
        <taxon>Limnospira</taxon>
    </lineage>
</organism>
<evidence type="ECO:0000259" key="6">
    <source>
        <dbReference type="Pfam" id="PF04480"/>
    </source>
</evidence>
<dbReference type="GO" id="GO:0008168">
    <property type="term" value="F:methyltransferase activity"/>
    <property type="evidence" value="ECO:0007669"/>
    <property type="project" value="UniProtKB-KW"/>
</dbReference>
<feature type="domain" description="MmeI-like target recognition" evidence="9">
    <location>
        <begin position="1065"/>
        <end position="1268"/>
    </location>
</feature>
<evidence type="ECO:0000259" key="10">
    <source>
        <dbReference type="Pfam" id="PF20467"/>
    </source>
</evidence>
<evidence type="ECO:0000256" key="2">
    <source>
        <dbReference type="ARBA" id="ARBA00022603"/>
    </source>
</evidence>
<feature type="compositionally biased region" description="Polar residues" evidence="5">
    <location>
        <begin position="673"/>
        <end position="682"/>
    </location>
</feature>
<dbReference type="InterPro" id="IPR046819">
    <property type="entry name" value="MmeI_hel"/>
</dbReference>
<reference evidence="12 13" key="1">
    <citation type="journal article" date="2024" name="Front. Microbiol.">
        <title>Transcriptomic insights into the dominance of two phototrophs throughout the water column of a tropical hypersaline-alkaline crater lake (Dziani Dzaha, Mayotte).</title>
        <authorList>
            <person name="Duperron S."/>
            <person name="Halary S."/>
            <person name="Bouly J.-P."/>
            <person name="Roussel T."/>
            <person name="Hugoni M."/>
            <person name="Bruto M."/>
            <person name="Oger P."/>
            <person name="Duval C."/>
            <person name="Woo A."/>
            <person name="Jezequiel D."/>
            <person name="Ader M."/>
            <person name="Leboulanger C."/>
            <person name="Agogue H."/>
            <person name="Grossi V."/>
            <person name="Trousselier M."/>
            <person name="Bernard C."/>
        </authorList>
    </citation>
    <scope>NUCLEOTIDE SEQUENCE [LARGE SCALE GENOMIC DNA]</scope>
    <source>
        <strain evidence="12 13">PMC 851.14</strain>
    </source>
</reference>
<evidence type="ECO:0000256" key="1">
    <source>
        <dbReference type="ARBA" id="ARBA00011900"/>
    </source>
</evidence>
<dbReference type="InterPro" id="IPR046816">
    <property type="entry name" value="MmeI_Mtase"/>
</dbReference>
<dbReference type="CDD" id="cd01038">
    <property type="entry name" value="Endonuclease_DUF559"/>
    <property type="match status" value="1"/>
</dbReference>
<dbReference type="Gene3D" id="3.40.960.10">
    <property type="entry name" value="VSR Endonuclease"/>
    <property type="match status" value="1"/>
</dbReference>
<evidence type="ECO:0000259" key="8">
    <source>
        <dbReference type="Pfam" id="PF20465"/>
    </source>
</evidence>
<feature type="domain" description="MmeI-like C-terminal" evidence="10">
    <location>
        <begin position="1270"/>
        <end position="1350"/>
    </location>
</feature>
<feature type="compositionally biased region" description="Polar residues" evidence="5">
    <location>
        <begin position="342"/>
        <end position="351"/>
    </location>
</feature>
<evidence type="ECO:0000259" key="9">
    <source>
        <dbReference type="Pfam" id="PF20466"/>
    </source>
</evidence>
<dbReference type="Pfam" id="PF04480">
    <property type="entry name" value="DUF559"/>
    <property type="match status" value="1"/>
</dbReference>
<feature type="domain" description="MmeI-like DNA-methyltransferase" evidence="11">
    <location>
        <begin position="759"/>
        <end position="1042"/>
    </location>
</feature>
<protein>
    <recommendedName>
        <fullName evidence="1">site-specific DNA-methyltransferase (adenine-specific)</fullName>
        <ecNumber evidence="1">2.1.1.72</ecNumber>
    </recommendedName>
</protein>
<dbReference type="Pfam" id="PF20467">
    <property type="entry name" value="MmeI_C"/>
    <property type="match status" value="1"/>
</dbReference>
<evidence type="ECO:0000256" key="3">
    <source>
        <dbReference type="ARBA" id="ARBA00022679"/>
    </source>
</evidence>
<evidence type="ECO:0000256" key="5">
    <source>
        <dbReference type="SAM" id="MobiDB-lite"/>
    </source>
</evidence>
<dbReference type="SUPFAM" id="SSF52980">
    <property type="entry name" value="Restriction endonuclease-like"/>
    <property type="match status" value="1"/>
</dbReference>
<keyword evidence="13" id="KW-1185">Reference proteome</keyword>
<dbReference type="RefSeq" id="WP_368662769.1">
    <property type="nucleotide sequence ID" value="NZ_JBBWYZ010000001.1"/>
</dbReference>
<dbReference type="Gene3D" id="3.40.50.150">
    <property type="entry name" value="Vaccinia Virus protein VP39"/>
    <property type="match status" value="1"/>
</dbReference>
<dbReference type="Pfam" id="PF20464">
    <property type="entry name" value="MmeI_N"/>
    <property type="match status" value="1"/>
</dbReference>
<dbReference type="InterPro" id="IPR047216">
    <property type="entry name" value="Endonuclease_DUF559_bact"/>
</dbReference>
<name>A0ABU9EHV3_LIMFS</name>
<dbReference type="PANTHER" id="PTHR33841:SF1">
    <property type="entry name" value="DNA METHYLTRANSFERASE A"/>
    <property type="match status" value="1"/>
</dbReference>
<keyword evidence="2 12" id="KW-0489">Methyltransferase</keyword>
<evidence type="ECO:0000259" key="11">
    <source>
        <dbReference type="Pfam" id="PF20473"/>
    </source>
</evidence>
<gene>
    <name evidence="12" type="ORF">AAEJ74_00810</name>
</gene>
<dbReference type="EMBL" id="JBBWYZ010000001">
    <property type="protein sequence ID" value="MEK9510280.1"/>
    <property type="molecule type" value="Genomic_DNA"/>
</dbReference>
<dbReference type="InterPro" id="IPR011335">
    <property type="entry name" value="Restrct_endonuc-II-like"/>
</dbReference>
<dbReference type="Proteomes" id="UP001387447">
    <property type="component" value="Unassembled WGS sequence"/>
</dbReference>
<dbReference type="SUPFAM" id="SSF53335">
    <property type="entry name" value="S-adenosyl-L-methionine-dependent methyltransferases"/>
    <property type="match status" value="1"/>
</dbReference>
<dbReference type="EC" id="2.1.1.72" evidence="1"/>
<evidence type="ECO:0000256" key="4">
    <source>
        <dbReference type="ARBA" id="ARBA00047942"/>
    </source>
</evidence>
<feature type="domain" description="DUF559" evidence="6">
    <location>
        <begin position="370"/>
        <end position="474"/>
    </location>
</feature>
<dbReference type="InterPro" id="IPR046817">
    <property type="entry name" value="MmeI_N"/>
</dbReference>
<dbReference type="Pfam" id="PF20465">
    <property type="entry name" value="MmeI_hel"/>
    <property type="match status" value="1"/>
</dbReference>
<feature type="domain" description="MmeI-like helicase spacer" evidence="8">
    <location>
        <begin position="174"/>
        <end position="253"/>
    </location>
</feature>
<evidence type="ECO:0000259" key="7">
    <source>
        <dbReference type="Pfam" id="PF20464"/>
    </source>
</evidence>
<feature type="compositionally biased region" description="Polar residues" evidence="5">
    <location>
        <begin position="637"/>
        <end position="646"/>
    </location>
</feature>